<dbReference type="Pfam" id="PF01810">
    <property type="entry name" value="LysE"/>
    <property type="match status" value="1"/>
</dbReference>
<dbReference type="GO" id="GO:0015171">
    <property type="term" value="F:amino acid transmembrane transporter activity"/>
    <property type="evidence" value="ECO:0007669"/>
    <property type="project" value="TreeGrafter"/>
</dbReference>
<dbReference type="AlphaFoldDB" id="A0A318LJG5"/>
<evidence type="ECO:0000256" key="4">
    <source>
        <dbReference type="ARBA" id="ARBA00022989"/>
    </source>
</evidence>
<keyword evidence="8" id="KW-1185">Reference proteome</keyword>
<name>A0A318LJG5_9PSEU</name>
<proteinExistence type="predicted"/>
<evidence type="ECO:0000313" key="8">
    <source>
        <dbReference type="Proteomes" id="UP000247892"/>
    </source>
</evidence>
<feature type="transmembrane region" description="Helical" evidence="6">
    <location>
        <begin position="148"/>
        <end position="181"/>
    </location>
</feature>
<evidence type="ECO:0000256" key="5">
    <source>
        <dbReference type="ARBA" id="ARBA00023136"/>
    </source>
</evidence>
<dbReference type="InterPro" id="IPR001123">
    <property type="entry name" value="LeuE-type"/>
</dbReference>
<dbReference type="RefSeq" id="WP_110341815.1">
    <property type="nucleotide sequence ID" value="NZ_MASU01000013.1"/>
</dbReference>
<dbReference type="PANTHER" id="PTHR30086">
    <property type="entry name" value="ARGININE EXPORTER PROTEIN ARGO"/>
    <property type="match status" value="1"/>
</dbReference>
<evidence type="ECO:0000256" key="2">
    <source>
        <dbReference type="ARBA" id="ARBA00022475"/>
    </source>
</evidence>
<feature type="transmembrane region" description="Helical" evidence="6">
    <location>
        <begin position="6"/>
        <end position="28"/>
    </location>
</feature>
<gene>
    <name evidence="7" type="ORF">BA062_27410</name>
</gene>
<dbReference type="PIRSF" id="PIRSF006324">
    <property type="entry name" value="LeuE"/>
    <property type="match status" value="1"/>
</dbReference>
<feature type="transmembrane region" description="Helical" evidence="6">
    <location>
        <begin position="40"/>
        <end position="61"/>
    </location>
</feature>
<sequence>MDVSLLLAFVAAAAVISLVPGPDMMFIIAHGVARGPRAGVVAALGMSTGLAVHTVAAAAGLGALLQAAPAVLDAVRLVGAAFLLYLAWSAIRSSRQPLTESADAVAKGRPLRKTYAMAVLTNLANPKVILFYLAFFPQFVVADGGWPVWAQFLVLGAVFIVVGFTVDGSVGLATGALSALLLRRPAVRRWLDRLSAAIFGGLAVRLVTDQSR</sequence>
<keyword evidence="5 6" id="KW-0472">Membrane</keyword>
<dbReference type="Proteomes" id="UP000247892">
    <property type="component" value="Unassembled WGS sequence"/>
</dbReference>
<dbReference type="OrthoDB" id="3175972at2"/>
<evidence type="ECO:0000256" key="6">
    <source>
        <dbReference type="SAM" id="Phobius"/>
    </source>
</evidence>
<keyword evidence="2" id="KW-1003">Cell membrane</keyword>
<feature type="transmembrane region" description="Helical" evidence="6">
    <location>
        <begin position="67"/>
        <end position="88"/>
    </location>
</feature>
<evidence type="ECO:0000256" key="1">
    <source>
        <dbReference type="ARBA" id="ARBA00004651"/>
    </source>
</evidence>
<reference evidence="7 8" key="1">
    <citation type="submission" date="2016-07" db="EMBL/GenBank/DDBJ databases">
        <title>Draft genome sequence of Prauserella sp. YIM 121212, isolated from alkaline soil.</title>
        <authorList>
            <person name="Ruckert C."/>
            <person name="Albersmeier A."/>
            <person name="Jiang C.-L."/>
            <person name="Jiang Y."/>
            <person name="Kalinowski J."/>
            <person name="Schneider O."/>
            <person name="Winkler A."/>
            <person name="Zotchev S.B."/>
        </authorList>
    </citation>
    <scope>NUCLEOTIDE SEQUENCE [LARGE SCALE GENOMIC DNA]</scope>
    <source>
        <strain evidence="7 8">YIM 121212</strain>
    </source>
</reference>
<evidence type="ECO:0000256" key="3">
    <source>
        <dbReference type="ARBA" id="ARBA00022692"/>
    </source>
</evidence>
<protein>
    <submittedName>
        <fullName evidence="7">Lysine transporter LysE</fullName>
    </submittedName>
</protein>
<comment type="subcellular location">
    <subcellularLocation>
        <location evidence="1">Cell membrane</location>
        <topology evidence="1">Multi-pass membrane protein</topology>
    </subcellularLocation>
</comment>
<dbReference type="PANTHER" id="PTHR30086:SF20">
    <property type="entry name" value="ARGININE EXPORTER PROTEIN ARGO-RELATED"/>
    <property type="match status" value="1"/>
</dbReference>
<organism evidence="7 8">
    <name type="scientific">Prauserella flavalba</name>
    <dbReference type="NCBI Taxonomy" id="1477506"/>
    <lineage>
        <taxon>Bacteria</taxon>
        <taxon>Bacillati</taxon>
        <taxon>Actinomycetota</taxon>
        <taxon>Actinomycetes</taxon>
        <taxon>Pseudonocardiales</taxon>
        <taxon>Pseudonocardiaceae</taxon>
        <taxon>Prauserella</taxon>
    </lineage>
</organism>
<accession>A0A318LJG5</accession>
<evidence type="ECO:0000313" key="7">
    <source>
        <dbReference type="EMBL" id="PXY23996.1"/>
    </source>
</evidence>
<dbReference type="EMBL" id="MASU01000013">
    <property type="protein sequence ID" value="PXY23996.1"/>
    <property type="molecule type" value="Genomic_DNA"/>
</dbReference>
<keyword evidence="4 6" id="KW-1133">Transmembrane helix</keyword>
<keyword evidence="3 6" id="KW-0812">Transmembrane</keyword>
<dbReference type="GO" id="GO:0005886">
    <property type="term" value="C:plasma membrane"/>
    <property type="evidence" value="ECO:0007669"/>
    <property type="project" value="UniProtKB-SubCell"/>
</dbReference>
<comment type="caution">
    <text evidence="7">The sequence shown here is derived from an EMBL/GenBank/DDBJ whole genome shotgun (WGS) entry which is preliminary data.</text>
</comment>